<dbReference type="EMBL" id="JAUEPT010000051">
    <property type="protein sequence ID" value="KAK0437078.1"/>
    <property type="molecule type" value="Genomic_DNA"/>
</dbReference>
<name>A0AA39J6R2_9AGAR</name>
<sequence>MGNSTMEDIQLLMKDDLTDSSGERLYLSDLLSTRDLPAFSIITIVDDFHRIPSHYTSFQEKLLSAAAHLDESMFICPQCKQHLRRIHAKVHYLSFSAMALIDVIDQLASNLTAKILCDSNVIDLPAERSNNRYVLGRSSLLTLMSSVEEVPETTWRETKGKQQAKETEMELEVRRRALGEGHHKLSWIRLAPDSLNIHSPDDMADSESFLPVTFLTLIQIRILYVLDGSMVETRVQLVRDEMD</sequence>
<dbReference type="AlphaFoldDB" id="A0AA39J6R2"/>
<proteinExistence type="predicted"/>
<reference evidence="1" key="1">
    <citation type="submission" date="2023-06" db="EMBL/GenBank/DDBJ databases">
        <authorList>
            <consortium name="Lawrence Berkeley National Laboratory"/>
            <person name="Ahrendt S."/>
            <person name="Sahu N."/>
            <person name="Indic B."/>
            <person name="Wong-Bajracharya J."/>
            <person name="Merenyi Z."/>
            <person name="Ke H.-M."/>
            <person name="Monk M."/>
            <person name="Kocsube S."/>
            <person name="Drula E."/>
            <person name="Lipzen A."/>
            <person name="Balint B."/>
            <person name="Henrissat B."/>
            <person name="Andreopoulos B."/>
            <person name="Martin F.M."/>
            <person name="Harder C.B."/>
            <person name="Rigling D."/>
            <person name="Ford K.L."/>
            <person name="Foster G.D."/>
            <person name="Pangilinan J."/>
            <person name="Papanicolaou A."/>
            <person name="Barry K."/>
            <person name="LaButti K."/>
            <person name="Viragh M."/>
            <person name="Koriabine M."/>
            <person name="Yan M."/>
            <person name="Riley R."/>
            <person name="Champramary S."/>
            <person name="Plett K.L."/>
            <person name="Tsai I.J."/>
            <person name="Slot J."/>
            <person name="Sipos G."/>
            <person name="Plett J."/>
            <person name="Nagy L.G."/>
            <person name="Grigoriev I.V."/>
        </authorList>
    </citation>
    <scope>NUCLEOTIDE SEQUENCE</scope>
    <source>
        <strain evidence="1">FPL87.14</strain>
    </source>
</reference>
<dbReference type="Proteomes" id="UP001175226">
    <property type="component" value="Unassembled WGS sequence"/>
</dbReference>
<comment type="caution">
    <text evidence="1">The sequence shown here is derived from an EMBL/GenBank/DDBJ whole genome shotgun (WGS) entry which is preliminary data.</text>
</comment>
<protein>
    <submittedName>
        <fullName evidence="1">Uncharacterized protein</fullName>
    </submittedName>
</protein>
<gene>
    <name evidence="1" type="ORF">EV421DRAFT_1739273</name>
</gene>
<organism evidence="1 2">
    <name type="scientific">Armillaria borealis</name>
    <dbReference type="NCBI Taxonomy" id="47425"/>
    <lineage>
        <taxon>Eukaryota</taxon>
        <taxon>Fungi</taxon>
        <taxon>Dikarya</taxon>
        <taxon>Basidiomycota</taxon>
        <taxon>Agaricomycotina</taxon>
        <taxon>Agaricomycetes</taxon>
        <taxon>Agaricomycetidae</taxon>
        <taxon>Agaricales</taxon>
        <taxon>Marasmiineae</taxon>
        <taxon>Physalacriaceae</taxon>
        <taxon>Armillaria</taxon>
    </lineage>
</organism>
<evidence type="ECO:0000313" key="1">
    <source>
        <dbReference type="EMBL" id="KAK0437078.1"/>
    </source>
</evidence>
<evidence type="ECO:0000313" key="2">
    <source>
        <dbReference type="Proteomes" id="UP001175226"/>
    </source>
</evidence>
<keyword evidence="2" id="KW-1185">Reference proteome</keyword>
<accession>A0AA39J6R2</accession>